<gene>
    <name evidence="11" type="ORF">H7C19_26725</name>
</gene>
<reference evidence="11 12" key="1">
    <citation type="submission" date="2020-08" db="EMBL/GenBank/DDBJ databases">
        <title>Cohnella phylogeny.</title>
        <authorList>
            <person name="Dunlap C."/>
        </authorList>
    </citation>
    <scope>NUCLEOTIDE SEQUENCE [LARGE SCALE GENOMIC DNA]</scope>
    <source>
        <strain evidence="11 12">DSM 28246</strain>
    </source>
</reference>
<evidence type="ECO:0000256" key="9">
    <source>
        <dbReference type="SAM" id="Phobius"/>
    </source>
</evidence>
<dbReference type="InterPro" id="IPR001173">
    <property type="entry name" value="Glyco_trans_2-like"/>
</dbReference>
<accession>A0A7X0RV71</accession>
<dbReference type="GO" id="GO:0016757">
    <property type="term" value="F:glycosyltransferase activity"/>
    <property type="evidence" value="ECO:0007669"/>
    <property type="project" value="UniProtKB-KW"/>
</dbReference>
<dbReference type="SUPFAM" id="SSF53448">
    <property type="entry name" value="Nucleotide-diphospho-sugar transferases"/>
    <property type="match status" value="1"/>
</dbReference>
<dbReference type="RefSeq" id="WP_185672142.1">
    <property type="nucleotide sequence ID" value="NZ_JACJVP010000045.1"/>
</dbReference>
<evidence type="ECO:0000256" key="6">
    <source>
        <dbReference type="ARBA" id="ARBA00022989"/>
    </source>
</evidence>
<keyword evidence="2" id="KW-1003">Cell membrane</keyword>
<name>A0A7X0RV71_9BACL</name>
<evidence type="ECO:0000256" key="1">
    <source>
        <dbReference type="ARBA" id="ARBA00004651"/>
    </source>
</evidence>
<feature type="domain" description="Glycosyltransferase 2-like" evidence="10">
    <location>
        <begin position="8"/>
        <end position="171"/>
    </location>
</feature>
<dbReference type="PANTHER" id="PTHR48090:SF1">
    <property type="entry name" value="PROPHAGE BACTOPRENOL GLUCOSYL TRANSFERASE HOMOLOG"/>
    <property type="match status" value="1"/>
</dbReference>
<dbReference type="Gene3D" id="3.90.550.10">
    <property type="entry name" value="Spore Coat Polysaccharide Biosynthesis Protein SpsA, Chain A"/>
    <property type="match status" value="1"/>
</dbReference>
<evidence type="ECO:0000256" key="5">
    <source>
        <dbReference type="ARBA" id="ARBA00022692"/>
    </source>
</evidence>
<keyword evidence="7 9" id="KW-0472">Membrane</keyword>
<dbReference type="EMBL" id="JACJVP010000045">
    <property type="protein sequence ID" value="MBB6674283.1"/>
    <property type="molecule type" value="Genomic_DNA"/>
</dbReference>
<evidence type="ECO:0000256" key="3">
    <source>
        <dbReference type="ARBA" id="ARBA00022676"/>
    </source>
</evidence>
<dbReference type="InterPro" id="IPR029044">
    <property type="entry name" value="Nucleotide-diphossugar_trans"/>
</dbReference>
<dbReference type="AlphaFoldDB" id="A0A7X0RV71"/>
<dbReference type="Proteomes" id="UP000547209">
    <property type="component" value="Unassembled WGS sequence"/>
</dbReference>
<evidence type="ECO:0000256" key="2">
    <source>
        <dbReference type="ARBA" id="ARBA00022475"/>
    </source>
</evidence>
<keyword evidence="3" id="KW-0328">Glycosyltransferase</keyword>
<dbReference type="CDD" id="cd04187">
    <property type="entry name" value="DPM1_like_bac"/>
    <property type="match status" value="1"/>
</dbReference>
<evidence type="ECO:0000256" key="8">
    <source>
        <dbReference type="ARBA" id="ARBA00038152"/>
    </source>
</evidence>
<keyword evidence="4 11" id="KW-0808">Transferase</keyword>
<evidence type="ECO:0000256" key="7">
    <source>
        <dbReference type="ARBA" id="ARBA00023136"/>
    </source>
</evidence>
<sequence length="323" mass="36262">MNAETKYSIVVPVYNEEAVIHDTYRELKAVMDGIGERYELVFVNDGSRDRTADILKGYAERDRDVKLIDFSRNFGHQIAITAGMDYASGEAVVVIDADLQDPPSLIPRMIAKWREGYDVVYAKRTARKGETAFKRWTAHAFYRLLQATADVDIPVDTGDFRLLDRRVCEELRRLPEKNRYVRGLVSWVGFRQTSVEYVRDERLAGETQYPLRKMLKLSLDGMTSFSSKPLKLSTTAGLLLMGAGILYALIELGAISFGGASFSGWQTVIVLQLLFTGFLLAAIGMAGEYIGRIYDEAKGRPLYIVRECYGLPERAANAAKRVG</sequence>
<comment type="caution">
    <text evidence="11">The sequence shown here is derived from an EMBL/GenBank/DDBJ whole genome shotgun (WGS) entry which is preliminary data.</text>
</comment>
<proteinExistence type="inferred from homology"/>
<dbReference type="InterPro" id="IPR050256">
    <property type="entry name" value="Glycosyltransferase_2"/>
</dbReference>
<dbReference type="Pfam" id="PF00535">
    <property type="entry name" value="Glycos_transf_2"/>
    <property type="match status" value="1"/>
</dbReference>
<protein>
    <submittedName>
        <fullName evidence="11">Glycosyltransferase family 2 protein</fullName>
    </submittedName>
</protein>
<evidence type="ECO:0000259" key="10">
    <source>
        <dbReference type="Pfam" id="PF00535"/>
    </source>
</evidence>
<evidence type="ECO:0000256" key="4">
    <source>
        <dbReference type="ARBA" id="ARBA00022679"/>
    </source>
</evidence>
<keyword evidence="6 9" id="KW-1133">Transmembrane helix</keyword>
<organism evidence="11 12">
    <name type="scientific">Cohnella nanjingensis</name>
    <dbReference type="NCBI Taxonomy" id="1387779"/>
    <lineage>
        <taxon>Bacteria</taxon>
        <taxon>Bacillati</taxon>
        <taxon>Bacillota</taxon>
        <taxon>Bacilli</taxon>
        <taxon>Bacillales</taxon>
        <taxon>Paenibacillaceae</taxon>
        <taxon>Cohnella</taxon>
    </lineage>
</organism>
<keyword evidence="5 9" id="KW-0812">Transmembrane</keyword>
<comment type="subcellular location">
    <subcellularLocation>
        <location evidence="1">Cell membrane</location>
        <topology evidence="1">Multi-pass membrane protein</topology>
    </subcellularLocation>
</comment>
<dbReference type="GO" id="GO:0005886">
    <property type="term" value="C:plasma membrane"/>
    <property type="evidence" value="ECO:0007669"/>
    <property type="project" value="UniProtKB-SubCell"/>
</dbReference>
<dbReference type="PANTHER" id="PTHR48090">
    <property type="entry name" value="UNDECAPRENYL-PHOSPHATE 4-DEOXY-4-FORMAMIDO-L-ARABINOSE TRANSFERASE-RELATED"/>
    <property type="match status" value="1"/>
</dbReference>
<keyword evidence="12" id="KW-1185">Reference proteome</keyword>
<feature type="transmembrane region" description="Helical" evidence="9">
    <location>
        <begin position="269"/>
        <end position="290"/>
    </location>
</feature>
<evidence type="ECO:0000313" key="11">
    <source>
        <dbReference type="EMBL" id="MBB6674283.1"/>
    </source>
</evidence>
<feature type="transmembrane region" description="Helical" evidence="9">
    <location>
        <begin position="236"/>
        <end position="257"/>
    </location>
</feature>
<evidence type="ECO:0000313" key="12">
    <source>
        <dbReference type="Proteomes" id="UP000547209"/>
    </source>
</evidence>
<dbReference type="FunFam" id="3.90.550.10:FF:000079">
    <property type="entry name" value="Probable glycosyl transferase"/>
    <property type="match status" value="1"/>
</dbReference>
<comment type="similarity">
    <text evidence="8">Belongs to the glycosyltransferase 2 family. GtrB subfamily.</text>
</comment>